<evidence type="ECO:0000313" key="3">
    <source>
        <dbReference type="EMBL" id="RIB39266.1"/>
    </source>
</evidence>
<comment type="caution">
    <text evidence="3">The sequence shown here is derived from an EMBL/GenBank/DDBJ whole genome shotgun (WGS) entry which is preliminary data.</text>
</comment>
<dbReference type="AlphaFoldDB" id="A0A418GEJ0"/>
<sequence>SPLPERIDAALSGFGIACVPEDMVQEYIESGKLIQVLQEWCPTFPGYYLYYPSRKQHPPAFALLIDALRYTE</sequence>
<dbReference type="GO" id="GO:0003700">
    <property type="term" value="F:DNA-binding transcription factor activity"/>
    <property type="evidence" value="ECO:0007669"/>
    <property type="project" value="TreeGrafter"/>
</dbReference>
<organism evidence="3 4">
    <name type="scientific">Escherichia coli</name>
    <dbReference type="NCBI Taxonomy" id="562"/>
    <lineage>
        <taxon>Bacteria</taxon>
        <taxon>Pseudomonadati</taxon>
        <taxon>Pseudomonadota</taxon>
        <taxon>Gammaproteobacteria</taxon>
        <taxon>Enterobacterales</taxon>
        <taxon>Enterobacteriaceae</taxon>
        <taxon>Escherichia</taxon>
    </lineage>
</organism>
<dbReference type="InterPro" id="IPR058163">
    <property type="entry name" value="LysR-type_TF_proteobact-type"/>
</dbReference>
<accession>A0A418GEJ0</accession>
<dbReference type="GO" id="GO:0043565">
    <property type="term" value="F:sequence-specific DNA binding"/>
    <property type="evidence" value="ECO:0007669"/>
    <property type="project" value="TreeGrafter"/>
</dbReference>
<proteinExistence type="inferred from homology"/>
<dbReference type="PANTHER" id="PTHR30537:SF1">
    <property type="entry name" value="HTH-TYPE TRANSCRIPTIONAL REGULATOR PGRR"/>
    <property type="match status" value="1"/>
</dbReference>
<dbReference type="Proteomes" id="UP000284508">
    <property type="component" value="Unassembled WGS sequence"/>
</dbReference>
<gene>
    <name evidence="3" type="ORF">D3C88_24840</name>
</gene>
<protein>
    <submittedName>
        <fullName evidence="3">LysR family transcriptional regulator</fullName>
    </submittedName>
</protein>
<dbReference type="SUPFAM" id="SSF53850">
    <property type="entry name" value="Periplasmic binding protein-like II"/>
    <property type="match status" value="1"/>
</dbReference>
<feature type="domain" description="LysR substrate-binding" evidence="2">
    <location>
        <begin position="7"/>
        <end position="69"/>
    </location>
</feature>
<dbReference type="PANTHER" id="PTHR30537">
    <property type="entry name" value="HTH-TYPE TRANSCRIPTIONAL REGULATOR"/>
    <property type="match status" value="1"/>
</dbReference>
<evidence type="ECO:0000256" key="1">
    <source>
        <dbReference type="ARBA" id="ARBA00009437"/>
    </source>
</evidence>
<feature type="non-terminal residue" evidence="3">
    <location>
        <position position="1"/>
    </location>
</feature>
<dbReference type="GO" id="GO:0006351">
    <property type="term" value="P:DNA-templated transcription"/>
    <property type="evidence" value="ECO:0007669"/>
    <property type="project" value="TreeGrafter"/>
</dbReference>
<dbReference type="Gene3D" id="3.40.190.290">
    <property type="match status" value="1"/>
</dbReference>
<dbReference type="EMBL" id="QXHA01001584">
    <property type="protein sequence ID" value="RIB39266.1"/>
    <property type="molecule type" value="Genomic_DNA"/>
</dbReference>
<dbReference type="InterPro" id="IPR005119">
    <property type="entry name" value="LysR_subst-bd"/>
</dbReference>
<evidence type="ECO:0000259" key="2">
    <source>
        <dbReference type="Pfam" id="PF03466"/>
    </source>
</evidence>
<evidence type="ECO:0000313" key="4">
    <source>
        <dbReference type="Proteomes" id="UP000284508"/>
    </source>
</evidence>
<dbReference type="Pfam" id="PF03466">
    <property type="entry name" value="LysR_substrate"/>
    <property type="match status" value="1"/>
</dbReference>
<comment type="similarity">
    <text evidence="1">Belongs to the LysR transcriptional regulatory family.</text>
</comment>
<reference evidence="3 4" key="1">
    <citation type="journal article" date="2018" name="BMC Microbiol.">
        <title>Genome sequencing of strains of the most prevalent clonal group of O1:K1:H7 Escherichia coli that causes neonatal meningitis in France.</title>
        <authorList>
            <person name="Geslain G."/>
            <person name="Birgy A."/>
            <person name="Adiba S."/>
            <person name="Magnan M."/>
            <person name="Courroux C."/>
            <person name="Levy C."/>
            <person name="Cohen R."/>
            <person name="Bidet P."/>
            <person name="Bonacorsi S."/>
        </authorList>
    </citation>
    <scope>NUCLEOTIDE SEQUENCE [LARGE SCALE GENOMIC DNA]</scope>
    <source>
        <strain evidence="3 4">S308</strain>
    </source>
</reference>
<name>A0A418GEJ0_ECOLX</name>